<gene>
    <name evidence="1" type="ORF">SPELUC_LOCUS3260</name>
</gene>
<reference evidence="1" key="1">
    <citation type="submission" date="2021-06" db="EMBL/GenBank/DDBJ databases">
        <authorList>
            <person name="Kallberg Y."/>
            <person name="Tangrot J."/>
            <person name="Rosling A."/>
        </authorList>
    </citation>
    <scope>NUCLEOTIDE SEQUENCE</scope>
    <source>
        <strain evidence="1">28 12/20/2015</strain>
    </source>
</reference>
<dbReference type="EMBL" id="CAJVPW010002433">
    <property type="protein sequence ID" value="CAG8506317.1"/>
    <property type="molecule type" value="Genomic_DNA"/>
</dbReference>
<name>A0ACA9L1W7_9GLOM</name>
<proteinExistence type="predicted"/>
<sequence length="226" mass="26491">MLHQEKFYNHLLALQDALKSQGHYDRIFITPDAFVEEETKIPQEILDLFLPEDKKKKMRPEKEQQPKEKRDELIKTQGTIKEQEQFTWEAIEEMLKTTEEDREHEVVGPTRWTHNPKIADNNPDGVDFALTMAIPIAHKTKRNVEEVAKEICEKTAERIKKYGKRKHKKVIQTGAKYPFKKLCDDCKEKLGDDENEEDYETEENNAVTQVTRNGKTITIINGKRVK</sequence>
<keyword evidence="2" id="KW-1185">Reference proteome</keyword>
<dbReference type="Proteomes" id="UP000789366">
    <property type="component" value="Unassembled WGS sequence"/>
</dbReference>
<evidence type="ECO:0000313" key="2">
    <source>
        <dbReference type="Proteomes" id="UP000789366"/>
    </source>
</evidence>
<protein>
    <submittedName>
        <fullName evidence="1">10708_t:CDS:1</fullName>
    </submittedName>
</protein>
<organism evidence="1 2">
    <name type="scientific">Cetraspora pellucida</name>
    <dbReference type="NCBI Taxonomy" id="1433469"/>
    <lineage>
        <taxon>Eukaryota</taxon>
        <taxon>Fungi</taxon>
        <taxon>Fungi incertae sedis</taxon>
        <taxon>Mucoromycota</taxon>
        <taxon>Glomeromycotina</taxon>
        <taxon>Glomeromycetes</taxon>
        <taxon>Diversisporales</taxon>
        <taxon>Gigasporaceae</taxon>
        <taxon>Cetraspora</taxon>
    </lineage>
</organism>
<evidence type="ECO:0000313" key="1">
    <source>
        <dbReference type="EMBL" id="CAG8506317.1"/>
    </source>
</evidence>
<comment type="caution">
    <text evidence="1">The sequence shown here is derived from an EMBL/GenBank/DDBJ whole genome shotgun (WGS) entry which is preliminary data.</text>
</comment>
<accession>A0ACA9L1W7</accession>